<reference evidence="3 4" key="1">
    <citation type="journal article" date="2015" name="Nature">
        <title>rRNA introns, odd ribosomes, and small enigmatic genomes across a large radiation of phyla.</title>
        <authorList>
            <person name="Brown C.T."/>
            <person name="Hug L.A."/>
            <person name="Thomas B.C."/>
            <person name="Sharon I."/>
            <person name="Castelle C.J."/>
            <person name="Singh A."/>
            <person name="Wilkins M.J."/>
            <person name="Williams K.H."/>
            <person name="Banfield J.F."/>
        </authorList>
    </citation>
    <scope>NUCLEOTIDE SEQUENCE [LARGE SCALE GENOMIC DNA]</scope>
</reference>
<evidence type="ECO:0000256" key="1">
    <source>
        <dbReference type="SAM" id="Phobius"/>
    </source>
</evidence>
<proteinExistence type="predicted"/>
<protein>
    <recommendedName>
        <fullName evidence="2">EamA domain-containing protein</fullName>
    </recommendedName>
</protein>
<feature type="transmembrane region" description="Helical" evidence="1">
    <location>
        <begin position="21"/>
        <end position="43"/>
    </location>
</feature>
<dbReference type="Gene3D" id="1.10.3730.20">
    <property type="match status" value="1"/>
</dbReference>
<feature type="transmembrane region" description="Helical" evidence="1">
    <location>
        <begin position="109"/>
        <end position="129"/>
    </location>
</feature>
<dbReference type="SUPFAM" id="SSF103481">
    <property type="entry name" value="Multidrug resistance efflux transporter EmrE"/>
    <property type="match status" value="1"/>
</dbReference>
<dbReference type="EMBL" id="LBQH01000024">
    <property type="protein sequence ID" value="KKP76799.1"/>
    <property type="molecule type" value="Genomic_DNA"/>
</dbReference>
<keyword evidence="1" id="KW-1133">Transmembrane helix</keyword>
<dbReference type="AlphaFoldDB" id="A0A0G0C532"/>
<dbReference type="Proteomes" id="UP000034816">
    <property type="component" value="Unassembled WGS sequence"/>
</dbReference>
<feature type="domain" description="EamA" evidence="2">
    <location>
        <begin position="24"/>
        <end position="126"/>
    </location>
</feature>
<comment type="caution">
    <text evidence="3">The sequence shown here is derived from an EMBL/GenBank/DDBJ whole genome shotgun (WGS) entry which is preliminary data.</text>
</comment>
<dbReference type="Pfam" id="PF00892">
    <property type="entry name" value="EamA"/>
    <property type="match status" value="1"/>
</dbReference>
<sequence>MNWFLIALLKYILTKYFKGGAIGSVIIFSSAISVILLPLIILIHPEVLQTFNPRYLLIVLTGSLYLLASLPYFYALEKDDASLTVPLFQMIPVFSFALGYLFLKETLNITQVIGGLIILISSIFISLNISEIKKMKMKWDVFGLMVLSSVLFSL</sequence>
<evidence type="ECO:0000259" key="2">
    <source>
        <dbReference type="Pfam" id="PF00892"/>
    </source>
</evidence>
<dbReference type="InterPro" id="IPR000620">
    <property type="entry name" value="EamA_dom"/>
</dbReference>
<feature type="transmembrane region" description="Helical" evidence="1">
    <location>
        <begin position="83"/>
        <end position="103"/>
    </location>
</feature>
<name>A0A0G0C532_9BACT</name>
<dbReference type="InterPro" id="IPR037185">
    <property type="entry name" value="EmrE-like"/>
</dbReference>
<feature type="transmembrane region" description="Helical" evidence="1">
    <location>
        <begin position="55"/>
        <end position="76"/>
    </location>
</feature>
<feature type="non-terminal residue" evidence="3">
    <location>
        <position position="154"/>
    </location>
</feature>
<evidence type="ECO:0000313" key="3">
    <source>
        <dbReference type="EMBL" id="KKP76799.1"/>
    </source>
</evidence>
<dbReference type="GO" id="GO:0016020">
    <property type="term" value="C:membrane"/>
    <property type="evidence" value="ECO:0007669"/>
    <property type="project" value="InterPro"/>
</dbReference>
<keyword evidence="1" id="KW-0812">Transmembrane</keyword>
<organism evidence="3 4">
    <name type="scientific">candidate division WS6 bacterium GW2011_GWF1_35_23</name>
    <dbReference type="NCBI Taxonomy" id="1619097"/>
    <lineage>
        <taxon>Bacteria</taxon>
        <taxon>Candidatus Dojkabacteria</taxon>
    </lineage>
</organism>
<keyword evidence="1" id="KW-0472">Membrane</keyword>
<gene>
    <name evidence="3" type="ORF">UR73_C0024G0006</name>
</gene>
<evidence type="ECO:0000313" key="4">
    <source>
        <dbReference type="Proteomes" id="UP000034816"/>
    </source>
</evidence>
<accession>A0A0G0C532</accession>